<proteinExistence type="predicted"/>
<comment type="caution">
    <text evidence="4">The sequence shown here is derived from an EMBL/GenBank/DDBJ whole genome shotgun (WGS) entry which is preliminary data.</text>
</comment>
<evidence type="ECO:0000313" key="5">
    <source>
        <dbReference type="Proteomes" id="UP000619743"/>
    </source>
</evidence>
<evidence type="ECO:0000313" key="4">
    <source>
        <dbReference type="EMBL" id="GGA91233.1"/>
    </source>
</evidence>
<feature type="transmembrane region" description="Helical" evidence="2">
    <location>
        <begin position="97"/>
        <end position="114"/>
    </location>
</feature>
<organism evidence="4 5">
    <name type="scientific">Neiella marina</name>
    <dbReference type="NCBI Taxonomy" id="508461"/>
    <lineage>
        <taxon>Bacteria</taxon>
        <taxon>Pseudomonadati</taxon>
        <taxon>Pseudomonadota</taxon>
        <taxon>Gammaproteobacteria</taxon>
        <taxon>Alteromonadales</taxon>
        <taxon>Echinimonadaceae</taxon>
        <taxon>Neiella</taxon>
    </lineage>
</organism>
<dbReference type="AlphaFoldDB" id="A0A8J2UB87"/>
<name>A0A8J2UB87_9GAMM</name>
<dbReference type="EMBL" id="BMDX01000042">
    <property type="protein sequence ID" value="GGA91233.1"/>
    <property type="molecule type" value="Genomic_DNA"/>
</dbReference>
<keyword evidence="2" id="KW-1133">Transmembrane helix</keyword>
<feature type="transmembrane region" description="Helical" evidence="2">
    <location>
        <begin position="55"/>
        <end position="77"/>
    </location>
</feature>
<dbReference type="InterPro" id="IPR007492">
    <property type="entry name" value="LytTR_DNA-bd_dom"/>
</dbReference>
<dbReference type="SMART" id="SM00850">
    <property type="entry name" value="LytTR"/>
    <property type="match status" value="1"/>
</dbReference>
<dbReference type="PANTHER" id="PTHR37299">
    <property type="entry name" value="TRANSCRIPTIONAL REGULATOR-RELATED"/>
    <property type="match status" value="1"/>
</dbReference>
<dbReference type="Pfam" id="PF04397">
    <property type="entry name" value="LytTR"/>
    <property type="match status" value="1"/>
</dbReference>
<accession>A0A8J2UB87</accession>
<feature type="domain" description="HTH LytTR-type" evidence="3">
    <location>
        <begin position="151"/>
        <end position="243"/>
    </location>
</feature>
<dbReference type="Gene3D" id="2.40.50.1020">
    <property type="entry name" value="LytTr DNA-binding domain"/>
    <property type="match status" value="1"/>
</dbReference>
<sequence length="243" mass="27045">MLFNLYCVFWREYAAGAQYNFADSLIWFGKEWGGWLVATVPLILALNASRQAGYLLLGVAINGCFVVIFVMAVRIMLDTGEFGQASYIRIIIEQMPKHASALAIFVAIWFYLGGQRPSQSIASEYQPSMTTDEPCEALFIVAENQGIERQVAIADIIRIQAAKNYIDIETNDAHYVKRATLKHIADNFAASDLQQVHRSFIVNLAKVAQLRKNSNGGTLVVMEDGSAVPVSKSYAARLKQRLM</sequence>
<dbReference type="GO" id="GO:0000156">
    <property type="term" value="F:phosphorelay response regulator activity"/>
    <property type="evidence" value="ECO:0007669"/>
    <property type="project" value="InterPro"/>
</dbReference>
<evidence type="ECO:0000256" key="2">
    <source>
        <dbReference type="SAM" id="Phobius"/>
    </source>
</evidence>
<keyword evidence="2" id="KW-0472">Membrane</keyword>
<dbReference type="GO" id="GO:0003677">
    <property type="term" value="F:DNA binding"/>
    <property type="evidence" value="ECO:0007669"/>
    <property type="project" value="InterPro"/>
</dbReference>
<dbReference type="PANTHER" id="PTHR37299:SF1">
    <property type="entry name" value="STAGE 0 SPORULATION PROTEIN A HOMOLOG"/>
    <property type="match status" value="1"/>
</dbReference>
<dbReference type="InterPro" id="IPR046947">
    <property type="entry name" value="LytR-like"/>
</dbReference>
<evidence type="ECO:0000256" key="1">
    <source>
        <dbReference type="ARBA" id="ARBA00023012"/>
    </source>
</evidence>
<keyword evidence="1" id="KW-0902">Two-component regulatory system</keyword>
<feature type="transmembrane region" description="Helical" evidence="2">
    <location>
        <begin position="32"/>
        <end position="48"/>
    </location>
</feature>
<keyword evidence="2" id="KW-0812">Transmembrane</keyword>
<keyword evidence="5" id="KW-1185">Reference proteome</keyword>
<dbReference type="Proteomes" id="UP000619743">
    <property type="component" value="Unassembled WGS sequence"/>
</dbReference>
<evidence type="ECO:0000259" key="3">
    <source>
        <dbReference type="PROSITE" id="PS50930"/>
    </source>
</evidence>
<dbReference type="PROSITE" id="PS50930">
    <property type="entry name" value="HTH_LYTTR"/>
    <property type="match status" value="1"/>
</dbReference>
<protein>
    <recommendedName>
        <fullName evidence="3">HTH LytTR-type domain-containing protein</fullName>
    </recommendedName>
</protein>
<gene>
    <name evidence="4" type="ORF">GCM10011369_36660</name>
</gene>
<reference evidence="5" key="1">
    <citation type="journal article" date="2019" name="Int. J. Syst. Evol. Microbiol.">
        <title>The Global Catalogue of Microorganisms (GCM) 10K type strain sequencing project: providing services to taxonomists for standard genome sequencing and annotation.</title>
        <authorList>
            <consortium name="The Broad Institute Genomics Platform"/>
            <consortium name="The Broad Institute Genome Sequencing Center for Infectious Disease"/>
            <person name="Wu L."/>
            <person name="Ma J."/>
        </authorList>
    </citation>
    <scope>NUCLEOTIDE SEQUENCE [LARGE SCALE GENOMIC DNA]</scope>
    <source>
        <strain evidence="5">CGMCC 1.10130</strain>
    </source>
</reference>